<evidence type="ECO:0000313" key="2">
    <source>
        <dbReference type="EMBL" id="ADI75143.1"/>
    </source>
</evidence>
<dbReference type="HOGENOM" id="CLU_074998_0_0_2"/>
<geneLocation type="plasmid" evidence="2 3">
    <name>pMETEV01</name>
</geneLocation>
<dbReference type="Proteomes" id="UP000000391">
    <property type="component" value="Plasmid pMETEV01"/>
</dbReference>
<accession>D7EC21</accession>
<dbReference type="KEGG" id="mev:Metev_2331"/>
<feature type="transmembrane region" description="Helical" evidence="1">
    <location>
        <begin position="12"/>
        <end position="34"/>
    </location>
</feature>
<keyword evidence="1" id="KW-1133">Transmembrane helix</keyword>
<dbReference type="EMBL" id="CP002070">
    <property type="protein sequence ID" value="ADI75143.1"/>
    <property type="molecule type" value="Genomic_DNA"/>
</dbReference>
<keyword evidence="2" id="KW-0614">Plasmid</keyword>
<reference evidence="2 3" key="1">
    <citation type="submission" date="2010-06" db="EMBL/GenBank/DDBJ databases">
        <title>Complete sequence plasmid of Methanohalobium evestigatum Z-7303.</title>
        <authorList>
            <consortium name="US DOE Joint Genome Institute"/>
            <person name="Lucas S."/>
            <person name="Copeland A."/>
            <person name="Lapidus A."/>
            <person name="Cheng J.-F."/>
            <person name="Bruce D."/>
            <person name="Goodwin L."/>
            <person name="Pitluck S."/>
            <person name="Saunders E."/>
            <person name="Detter J.C."/>
            <person name="Han C."/>
            <person name="Tapia R."/>
            <person name="Land M."/>
            <person name="Hauser L."/>
            <person name="Kyrpides N."/>
            <person name="Mikhailova N."/>
            <person name="Sieprawska-Lupa M."/>
            <person name="Whitman W.B."/>
            <person name="Anderson I."/>
            <person name="Woyke T."/>
        </authorList>
    </citation>
    <scope>NUCLEOTIDE SEQUENCE [LARGE SCALE GENOMIC DNA]</scope>
    <source>
        <strain evidence="3">ATCC BAA-1072 / DSM 3721 / NBRC 107634 / OCM 161 / Z-7303</strain>
        <plasmid evidence="3">Plasmid pMETEV01</plasmid>
    </source>
</reference>
<dbReference type="AlphaFoldDB" id="D7EC21"/>
<evidence type="ECO:0000256" key="1">
    <source>
        <dbReference type="SAM" id="Phobius"/>
    </source>
</evidence>
<sequence>MFKSRNKLLISGITVIILFFSIFVHIAILNFDMWRSADERNSCTYDVEITGLSDKNVTGNTTILVPIPATKSGDFLPAAEQEHPDFLQEQILRYILCTPESKISGPSFKNETVLLDKLSSGGYWDDFIAKKDGKIMMGFKTDNSQLHDIHFDRSIVVNHTDIFNPIYNGSLILYPYENLPKISMKPYGNRKIYAQYPTYESCVYLSDNLNKTTVDIEISITCYNDRTNRPDEYQGYYECYVENKHRTNLINSTGRIPVNVTLEQTIDPQPLKQ</sequence>
<gene>
    <name evidence="2" type="ordered locus">Metev_2331</name>
</gene>
<keyword evidence="1" id="KW-0812">Transmembrane</keyword>
<evidence type="ECO:0000313" key="3">
    <source>
        <dbReference type="Proteomes" id="UP000000391"/>
    </source>
</evidence>
<proteinExistence type="predicted"/>
<keyword evidence="3" id="KW-1185">Reference proteome</keyword>
<keyword evidence="1" id="KW-0472">Membrane</keyword>
<name>D7EC21_METEZ</name>
<organism evidence="2 3">
    <name type="scientific">Methanohalobium evestigatum (strain ATCC BAA-1072 / DSM 3721 / NBRC 107634 / OCM 161 / Z-7303)</name>
    <dbReference type="NCBI Taxonomy" id="644295"/>
    <lineage>
        <taxon>Archaea</taxon>
        <taxon>Methanobacteriati</taxon>
        <taxon>Methanobacteriota</taxon>
        <taxon>Stenosarchaea group</taxon>
        <taxon>Methanomicrobia</taxon>
        <taxon>Methanosarcinales</taxon>
        <taxon>Methanosarcinaceae</taxon>
        <taxon>Methanohalobium</taxon>
    </lineage>
</organism>
<protein>
    <submittedName>
        <fullName evidence="2">Uncharacterized protein</fullName>
    </submittedName>
</protein>